<name>A0AAJ3Z2U2_9BACI</name>
<dbReference type="InterPro" id="IPR026952">
    <property type="entry name" value="WVELL"/>
</dbReference>
<dbReference type="AlphaFoldDB" id="A0AAJ3Z2U2"/>
<evidence type="ECO:0000313" key="2">
    <source>
        <dbReference type="Proteomes" id="UP000288675"/>
    </source>
</evidence>
<gene>
    <name evidence="1" type="ORF">EQZ20_04900</name>
</gene>
<proteinExistence type="predicted"/>
<dbReference type="Proteomes" id="UP000288675">
    <property type="component" value="Chromosome"/>
</dbReference>
<reference evidence="1 2" key="1">
    <citation type="submission" date="2019-01" db="EMBL/GenBank/DDBJ databases">
        <title>Genome sequence of Bacillus glycinifermentans SRCM103574.</title>
        <authorList>
            <person name="Kong H.-J."/>
            <person name="Jeong S.-Y."/>
            <person name="Jeong D.-Y."/>
        </authorList>
    </citation>
    <scope>NUCLEOTIDE SEQUENCE [LARGE SCALE GENOMIC DNA]</scope>
    <source>
        <strain evidence="1 2">SRCM103574</strain>
    </source>
</reference>
<sequence length="110" mass="13108">MTFSKRKFFPKGRRESSRWKNTEAHFEKLTNALLEKNHMLSYAQARTWVELLWEDFETAFAKAGHPYRGIELTERVVLEWIEDYGSHLHLFETDNSSFQDLFTLDNGLLH</sequence>
<evidence type="ECO:0000313" key="1">
    <source>
        <dbReference type="EMBL" id="QAT67778.1"/>
    </source>
</evidence>
<evidence type="ECO:0008006" key="3">
    <source>
        <dbReference type="Google" id="ProtNLM"/>
    </source>
</evidence>
<protein>
    <recommendedName>
        <fullName evidence="3">WVELL protein</fullName>
    </recommendedName>
</protein>
<organism evidence="1 2">
    <name type="scientific">Bacillus glycinifermentans</name>
    <dbReference type="NCBI Taxonomy" id="1664069"/>
    <lineage>
        <taxon>Bacteria</taxon>
        <taxon>Bacillati</taxon>
        <taxon>Bacillota</taxon>
        <taxon>Bacilli</taxon>
        <taxon>Bacillales</taxon>
        <taxon>Bacillaceae</taxon>
        <taxon>Bacillus</taxon>
    </lineage>
</organism>
<accession>A0AAJ3Z2U2</accession>
<dbReference type="EMBL" id="CP035232">
    <property type="protein sequence ID" value="QAT67778.1"/>
    <property type="molecule type" value="Genomic_DNA"/>
</dbReference>
<dbReference type="Pfam" id="PF14043">
    <property type="entry name" value="WVELL"/>
    <property type="match status" value="1"/>
</dbReference>